<protein>
    <recommendedName>
        <fullName evidence="1">Carboxymuconolactone decarboxylase-like domain-containing protein</fullName>
    </recommendedName>
</protein>
<dbReference type="SUPFAM" id="SSF69118">
    <property type="entry name" value="AhpD-like"/>
    <property type="match status" value="1"/>
</dbReference>
<dbReference type="InterPro" id="IPR003779">
    <property type="entry name" value="CMD-like"/>
</dbReference>
<sequence>MAQSTKPRPMNPHWAAMKEFDEALYEKCTAWRDALTYNDVIPLRQKEIMMVAMTCLIRFESGIRTHVRYALAEGVTREEIFAAASLSMLLGGIPAYRDGIICIQDEFAKIDREEGGR</sequence>
<dbReference type="PANTHER" id="PTHR33930:SF2">
    <property type="entry name" value="BLR3452 PROTEIN"/>
    <property type="match status" value="1"/>
</dbReference>
<accession>A0A212JJP1</accession>
<dbReference type="Gene3D" id="1.20.1290.10">
    <property type="entry name" value="AhpD-like"/>
    <property type="match status" value="1"/>
</dbReference>
<name>A0A212JJP1_9DELT</name>
<evidence type="ECO:0000259" key="1">
    <source>
        <dbReference type="Pfam" id="PF02627"/>
    </source>
</evidence>
<evidence type="ECO:0000313" key="2">
    <source>
        <dbReference type="EMBL" id="SBV99666.1"/>
    </source>
</evidence>
<feature type="domain" description="Carboxymuconolactone decarboxylase-like" evidence="1">
    <location>
        <begin position="23"/>
        <end position="100"/>
    </location>
</feature>
<dbReference type="Pfam" id="PF02627">
    <property type="entry name" value="CMD"/>
    <property type="match status" value="1"/>
</dbReference>
<dbReference type="InterPro" id="IPR029032">
    <property type="entry name" value="AhpD-like"/>
</dbReference>
<dbReference type="AlphaFoldDB" id="A0A212JJP1"/>
<organism evidence="2">
    <name type="scientific">uncultured delta proteobacterium</name>
    <dbReference type="NCBI Taxonomy" id="34034"/>
    <lineage>
        <taxon>Bacteria</taxon>
        <taxon>Deltaproteobacteria</taxon>
        <taxon>environmental samples</taxon>
    </lineage>
</organism>
<proteinExistence type="predicted"/>
<reference evidence="2" key="1">
    <citation type="submission" date="2016-04" db="EMBL/GenBank/DDBJ databases">
        <authorList>
            <person name="Evans L.H."/>
            <person name="Alamgir A."/>
            <person name="Owens N."/>
            <person name="Weber N.D."/>
            <person name="Virtaneva K."/>
            <person name="Barbian K."/>
            <person name="Babar A."/>
            <person name="Rosenke K."/>
        </authorList>
    </citation>
    <scope>NUCLEOTIDE SEQUENCE</scope>
    <source>
        <strain evidence="2">86</strain>
    </source>
</reference>
<dbReference type="PANTHER" id="PTHR33930">
    <property type="entry name" value="ALKYL HYDROPEROXIDE REDUCTASE AHPD"/>
    <property type="match status" value="1"/>
</dbReference>
<dbReference type="EMBL" id="FLUQ01000001">
    <property type="protein sequence ID" value="SBV99666.1"/>
    <property type="molecule type" value="Genomic_DNA"/>
</dbReference>
<dbReference type="GO" id="GO:0051920">
    <property type="term" value="F:peroxiredoxin activity"/>
    <property type="evidence" value="ECO:0007669"/>
    <property type="project" value="InterPro"/>
</dbReference>
<gene>
    <name evidence="2" type="ORF">KL86DPRO_11644</name>
</gene>